<gene>
    <name evidence="1" type="ORF">T02_14668</name>
</gene>
<sequence>MRKAILQRSPVNVSSLRFCIFLNYGGSKKFIW</sequence>
<dbReference type="Proteomes" id="UP000054721">
    <property type="component" value="Unassembled WGS sequence"/>
</dbReference>
<proteinExistence type="predicted"/>
<reference evidence="1 2" key="1">
    <citation type="submission" date="2015-05" db="EMBL/GenBank/DDBJ databases">
        <title>Evolution of Trichinella species and genotypes.</title>
        <authorList>
            <person name="Korhonen P.K."/>
            <person name="Edoardo P."/>
            <person name="Giuseppe L.R."/>
            <person name="Gasser R.B."/>
        </authorList>
    </citation>
    <scope>NUCLEOTIDE SEQUENCE [LARGE SCALE GENOMIC DNA]</scope>
    <source>
        <strain evidence="1">ISS10</strain>
    </source>
</reference>
<name>A0A0V1KIG8_9BILA</name>
<evidence type="ECO:0000313" key="2">
    <source>
        <dbReference type="Proteomes" id="UP000054721"/>
    </source>
</evidence>
<protein>
    <submittedName>
        <fullName evidence="1">Uncharacterized protein</fullName>
    </submittedName>
</protein>
<organism evidence="1 2">
    <name type="scientific">Trichinella nativa</name>
    <dbReference type="NCBI Taxonomy" id="6335"/>
    <lineage>
        <taxon>Eukaryota</taxon>
        <taxon>Metazoa</taxon>
        <taxon>Ecdysozoa</taxon>
        <taxon>Nematoda</taxon>
        <taxon>Enoplea</taxon>
        <taxon>Dorylaimia</taxon>
        <taxon>Trichinellida</taxon>
        <taxon>Trichinellidae</taxon>
        <taxon>Trichinella</taxon>
    </lineage>
</organism>
<comment type="caution">
    <text evidence="1">The sequence shown here is derived from an EMBL/GenBank/DDBJ whole genome shotgun (WGS) entry which is preliminary data.</text>
</comment>
<dbReference type="AlphaFoldDB" id="A0A0V1KIG8"/>
<accession>A0A0V1KIG8</accession>
<keyword evidence="2" id="KW-1185">Reference proteome</keyword>
<dbReference type="EMBL" id="JYDW01001436">
    <property type="protein sequence ID" value="KRZ47081.1"/>
    <property type="molecule type" value="Genomic_DNA"/>
</dbReference>
<evidence type="ECO:0000313" key="1">
    <source>
        <dbReference type="EMBL" id="KRZ47081.1"/>
    </source>
</evidence>